<evidence type="ECO:0000256" key="3">
    <source>
        <dbReference type="ARBA" id="ARBA00022833"/>
    </source>
</evidence>
<dbReference type="SMART" id="SM00249">
    <property type="entry name" value="PHD"/>
    <property type="match status" value="2"/>
</dbReference>
<dbReference type="CDD" id="cd15489">
    <property type="entry name" value="PHD_SF"/>
    <property type="match status" value="1"/>
</dbReference>
<keyword evidence="2 5" id="KW-0863">Zinc-finger</keyword>
<dbReference type="InterPro" id="IPR001965">
    <property type="entry name" value="Znf_PHD"/>
</dbReference>
<dbReference type="Proteomes" id="UP000179807">
    <property type="component" value="Unassembled WGS sequence"/>
</dbReference>
<keyword evidence="1" id="KW-0479">Metal-binding</keyword>
<dbReference type="InterPro" id="IPR019786">
    <property type="entry name" value="Zinc_finger_PHD-type_CS"/>
</dbReference>
<proteinExistence type="predicted"/>
<dbReference type="RefSeq" id="XP_068368852.1">
    <property type="nucleotide sequence ID" value="XM_068497511.1"/>
</dbReference>
<dbReference type="Gene3D" id="2.170.270.10">
    <property type="entry name" value="SET domain"/>
    <property type="match status" value="1"/>
</dbReference>
<evidence type="ECO:0000259" key="7">
    <source>
        <dbReference type="PROSITE" id="PS50016"/>
    </source>
</evidence>
<comment type="caution">
    <text evidence="8">The sequence shown here is derived from an EMBL/GenBank/DDBJ whole genome shotgun (WGS) entry which is preliminary data.</text>
</comment>
<dbReference type="InterPro" id="IPR013083">
    <property type="entry name" value="Znf_RING/FYVE/PHD"/>
</dbReference>
<protein>
    <submittedName>
        <fullName evidence="8">PHD-finger family protein</fullName>
    </submittedName>
</protein>
<dbReference type="VEuPathDB" id="TrichDB:TRFO_13880"/>
<evidence type="ECO:0000256" key="5">
    <source>
        <dbReference type="PROSITE-ProRule" id="PRU00146"/>
    </source>
</evidence>
<dbReference type="SUPFAM" id="SSF82199">
    <property type="entry name" value="SET domain"/>
    <property type="match status" value="1"/>
</dbReference>
<name>A0A1J4L177_9EUKA</name>
<feature type="compositionally biased region" description="Basic residues" evidence="6">
    <location>
        <begin position="503"/>
        <end position="513"/>
    </location>
</feature>
<feature type="region of interest" description="Disordered" evidence="6">
    <location>
        <begin position="502"/>
        <end position="541"/>
    </location>
</feature>
<dbReference type="PROSITE" id="PS01359">
    <property type="entry name" value="ZF_PHD_1"/>
    <property type="match status" value="1"/>
</dbReference>
<evidence type="ECO:0000313" key="8">
    <source>
        <dbReference type="EMBL" id="OHT15716.1"/>
    </source>
</evidence>
<accession>A0A1J4L177</accession>
<gene>
    <name evidence="8" type="ORF">TRFO_13880</name>
</gene>
<keyword evidence="3" id="KW-0862">Zinc</keyword>
<dbReference type="OrthoDB" id="10517327at2759"/>
<feature type="domain" description="PHD-type" evidence="7">
    <location>
        <begin position="141"/>
        <end position="200"/>
    </location>
</feature>
<dbReference type="InterPro" id="IPR019787">
    <property type="entry name" value="Znf_PHD-finger"/>
</dbReference>
<dbReference type="GO" id="GO:0006325">
    <property type="term" value="P:chromatin organization"/>
    <property type="evidence" value="ECO:0007669"/>
    <property type="project" value="UniProtKB-KW"/>
</dbReference>
<dbReference type="AlphaFoldDB" id="A0A1J4L177"/>
<dbReference type="InterPro" id="IPR011011">
    <property type="entry name" value="Znf_FYVE_PHD"/>
</dbReference>
<dbReference type="PROSITE" id="PS50016">
    <property type="entry name" value="ZF_PHD_2"/>
    <property type="match status" value="1"/>
</dbReference>
<keyword evidence="9" id="KW-1185">Reference proteome</keyword>
<organism evidence="8 9">
    <name type="scientific">Tritrichomonas foetus</name>
    <dbReference type="NCBI Taxonomy" id="1144522"/>
    <lineage>
        <taxon>Eukaryota</taxon>
        <taxon>Metamonada</taxon>
        <taxon>Parabasalia</taxon>
        <taxon>Tritrichomonadida</taxon>
        <taxon>Tritrichomonadidae</taxon>
        <taxon>Tritrichomonas</taxon>
    </lineage>
</organism>
<evidence type="ECO:0000256" key="6">
    <source>
        <dbReference type="SAM" id="MobiDB-lite"/>
    </source>
</evidence>
<feature type="compositionally biased region" description="Basic and acidic residues" evidence="6">
    <location>
        <begin position="514"/>
        <end position="528"/>
    </location>
</feature>
<evidence type="ECO:0000256" key="1">
    <source>
        <dbReference type="ARBA" id="ARBA00022723"/>
    </source>
</evidence>
<dbReference type="EMBL" id="MLAK01000197">
    <property type="protein sequence ID" value="OHT15716.1"/>
    <property type="molecule type" value="Genomic_DNA"/>
</dbReference>
<dbReference type="GO" id="GO:0008270">
    <property type="term" value="F:zinc ion binding"/>
    <property type="evidence" value="ECO:0007669"/>
    <property type="project" value="UniProtKB-KW"/>
</dbReference>
<dbReference type="SUPFAM" id="SSF57903">
    <property type="entry name" value="FYVE/PHD zinc finger"/>
    <property type="match status" value="2"/>
</dbReference>
<evidence type="ECO:0000313" key="9">
    <source>
        <dbReference type="Proteomes" id="UP000179807"/>
    </source>
</evidence>
<evidence type="ECO:0000256" key="4">
    <source>
        <dbReference type="ARBA" id="ARBA00022853"/>
    </source>
</evidence>
<dbReference type="Gene3D" id="3.30.40.10">
    <property type="entry name" value="Zinc/RING finger domain, C3HC4 (zinc finger)"/>
    <property type="match status" value="2"/>
</dbReference>
<evidence type="ECO:0000256" key="2">
    <source>
        <dbReference type="ARBA" id="ARBA00022771"/>
    </source>
</evidence>
<reference evidence="8" key="1">
    <citation type="submission" date="2016-10" db="EMBL/GenBank/DDBJ databases">
        <authorList>
            <person name="Benchimol M."/>
            <person name="Almeida L.G."/>
            <person name="Vasconcelos A.T."/>
            <person name="Perreira-Neves A."/>
            <person name="Rosa I.A."/>
            <person name="Tasca T."/>
            <person name="Bogo M.R."/>
            <person name="de Souza W."/>
        </authorList>
    </citation>
    <scope>NUCLEOTIDE SEQUENCE [LARGE SCALE GENOMIC DNA]</scope>
    <source>
        <strain evidence="8">K</strain>
    </source>
</reference>
<keyword evidence="4" id="KW-0156">Chromatin regulator</keyword>
<dbReference type="GeneID" id="94832215"/>
<sequence length="614" mass="70271">MNCSDTVIHDTTRQIEALVTVPSVQASIEGSAKLIYHRSFSIQSLDKETNNYSNEKSCIYNDVKTTNPNNNDNISKPKLSFYPPHPTVMYDSHRQQVSLRCVCDSDTLKKYKTQNVLLIKCSICGYHCHGICVGIASQKNNFICPYCNIRPIKCHCGKVKKYDEPLIQCEKCHYWLHKSCAGLSFGPNPPHFICSECNESENSYHLPTLLFSESSKCKKHKIFLESDFNKAQFLDKIPAGEFRNQLEKDLDKSNLSFRGVMKKYVSLFLPNLMDFSHEFWRIFVGSLAELLNCQKIDVLDAIDELSYNLLYKRKFKNHEKLYNHLVIADSIRSNVESANLPKIELFHSNEDLIHLSSDNLVHASEPIEANKLICEVTGLLCHEDEIDASQGIPQHCISIPETSLLLNVSKCSNQIIRHIRRSFNFNCIVKLVKVDGEPKVGLYAIKTCGPLPEEKCISSHHRVKNIAIHQNEELFLPFDIDIPYPIEKLSWKEKKVTFVPKQAKPKAKAKKSSKSKEQRNQKSDSDLTKRKKKQGIAHTTIETRAMKTRLKPVFPFQLTLLTSFMEDACPPLPIIIQNEVQSQTNETLNPVSLRVRTRHQNHIRHTETSSDEDD</sequence>
<dbReference type="InterPro" id="IPR046341">
    <property type="entry name" value="SET_dom_sf"/>
</dbReference>